<dbReference type="Proteomes" id="UP000198649">
    <property type="component" value="Unassembled WGS sequence"/>
</dbReference>
<keyword evidence="6" id="KW-1185">Reference proteome</keyword>
<gene>
    <name evidence="5" type="ORF">SAMN05216561_12615</name>
</gene>
<dbReference type="PANTHER" id="PTHR33392">
    <property type="entry name" value="POLYISOPRENYL-TEICHOIC ACID--PEPTIDOGLYCAN TEICHOIC ACID TRANSFERASE TAGU"/>
    <property type="match status" value="1"/>
</dbReference>
<dbReference type="Gene3D" id="3.40.630.190">
    <property type="entry name" value="LCP protein"/>
    <property type="match status" value="1"/>
</dbReference>
<organism evidence="5 6">
    <name type="scientific">Nocardioides psychrotolerans</name>
    <dbReference type="NCBI Taxonomy" id="1005945"/>
    <lineage>
        <taxon>Bacteria</taxon>
        <taxon>Bacillati</taxon>
        <taxon>Actinomycetota</taxon>
        <taxon>Actinomycetes</taxon>
        <taxon>Propionibacteriales</taxon>
        <taxon>Nocardioidaceae</taxon>
        <taxon>Nocardioides</taxon>
    </lineage>
</organism>
<keyword evidence="3" id="KW-0812">Transmembrane</keyword>
<dbReference type="Pfam" id="PF03816">
    <property type="entry name" value="LytR_cpsA_psr"/>
    <property type="match status" value="1"/>
</dbReference>
<evidence type="ECO:0000256" key="3">
    <source>
        <dbReference type="SAM" id="Phobius"/>
    </source>
</evidence>
<sequence length="516" mass="55352">MSDQADNAARRGVRRAQRPGRSVTLRRPVGSPPSGGSRALRSDRRRAHGLPGTLGMTLLGALMPGSGYLYAGRRALGALVLVAWLALLGGVAWYFGRDLRTAIDFALDPTRLKIAAVLFGVGVAVWSFVVLTSYRLVRPRVRPRAHTIAGNLVVGVLCLTAVVPATYASRYAVAQADLVETVFQDNVSATTPTGVTKDDPWGGLDRVNVLLLGGDGGEGRTGVRTDTVILVSMNTKTGKTVMFSLPRNMMYAEFPEDSPLSDLYPEGYGYGGTEDPGFYMLNAIYGQIPERHPGVLGKSDNEGADAIKQAVEGSLGIPVDYFLLVNLAGFREIVDAMGGVTVNINEPVAIEGNTDAGIPPVGYLEPGPSQHLDGYHALWFARGRYGSDDYARMDRQRCMVDALVEAANPTNLLRRYLDLAQAGKDIVTTDIPLDLAPAFVELALEVKGAKVRSVVFKGSEQFFSGDPDYDYVRSVVEKAIQPKKREVGAPKPSNDVEETADACAYAPTGETVTAAE</sequence>
<reference evidence="5 6" key="1">
    <citation type="submission" date="2016-10" db="EMBL/GenBank/DDBJ databases">
        <authorList>
            <person name="de Groot N.N."/>
        </authorList>
    </citation>
    <scope>NUCLEOTIDE SEQUENCE [LARGE SCALE GENOMIC DNA]</scope>
    <source>
        <strain evidence="5 6">CGMCC 1.11156</strain>
    </source>
</reference>
<protein>
    <submittedName>
        <fullName evidence="5">Transcriptional attenuator, LytR family</fullName>
    </submittedName>
</protein>
<dbReference type="STRING" id="1005945.SAMN05216561_12615"/>
<evidence type="ECO:0000313" key="5">
    <source>
        <dbReference type="EMBL" id="SFJ34594.1"/>
    </source>
</evidence>
<keyword evidence="3" id="KW-0472">Membrane</keyword>
<dbReference type="InterPro" id="IPR004474">
    <property type="entry name" value="LytR_CpsA_psr"/>
</dbReference>
<feature type="transmembrane region" description="Helical" evidence="3">
    <location>
        <begin position="50"/>
        <end position="69"/>
    </location>
</feature>
<comment type="similarity">
    <text evidence="1">Belongs to the LytR/CpsA/Psr (LCP) family.</text>
</comment>
<dbReference type="EMBL" id="FOQG01000026">
    <property type="protein sequence ID" value="SFJ34594.1"/>
    <property type="molecule type" value="Genomic_DNA"/>
</dbReference>
<dbReference type="NCBIfam" id="TIGR00350">
    <property type="entry name" value="lytR_cpsA_psr"/>
    <property type="match status" value="1"/>
</dbReference>
<name>A0A1I3QKB7_9ACTN</name>
<feature type="transmembrane region" description="Helical" evidence="3">
    <location>
        <begin position="76"/>
        <end position="95"/>
    </location>
</feature>
<feature type="region of interest" description="Disordered" evidence="2">
    <location>
        <begin position="483"/>
        <end position="516"/>
    </location>
</feature>
<evidence type="ECO:0000256" key="2">
    <source>
        <dbReference type="SAM" id="MobiDB-lite"/>
    </source>
</evidence>
<proteinExistence type="inferred from homology"/>
<dbReference type="AlphaFoldDB" id="A0A1I3QKB7"/>
<dbReference type="PANTHER" id="PTHR33392:SF6">
    <property type="entry name" value="POLYISOPRENYL-TEICHOIC ACID--PEPTIDOGLYCAN TEICHOIC ACID TRANSFERASE TAGU"/>
    <property type="match status" value="1"/>
</dbReference>
<feature type="transmembrane region" description="Helical" evidence="3">
    <location>
        <begin position="148"/>
        <end position="167"/>
    </location>
</feature>
<feature type="transmembrane region" description="Helical" evidence="3">
    <location>
        <begin position="115"/>
        <end position="136"/>
    </location>
</feature>
<accession>A0A1I3QKB7</accession>
<feature type="domain" description="Cell envelope-related transcriptional attenuator" evidence="4">
    <location>
        <begin position="224"/>
        <end position="406"/>
    </location>
</feature>
<evidence type="ECO:0000259" key="4">
    <source>
        <dbReference type="Pfam" id="PF03816"/>
    </source>
</evidence>
<feature type="region of interest" description="Disordered" evidence="2">
    <location>
        <begin position="1"/>
        <end position="43"/>
    </location>
</feature>
<dbReference type="OrthoDB" id="3573673at2"/>
<dbReference type="InterPro" id="IPR050922">
    <property type="entry name" value="LytR/CpsA/Psr_CW_biosynth"/>
</dbReference>
<keyword evidence="3" id="KW-1133">Transmembrane helix</keyword>
<dbReference type="RefSeq" id="WP_143099859.1">
    <property type="nucleotide sequence ID" value="NZ_BKAF01000037.1"/>
</dbReference>
<evidence type="ECO:0000256" key="1">
    <source>
        <dbReference type="ARBA" id="ARBA00006068"/>
    </source>
</evidence>
<evidence type="ECO:0000313" key="6">
    <source>
        <dbReference type="Proteomes" id="UP000198649"/>
    </source>
</evidence>